<sequence>MKMTIVIWRVLFNSVTLPSQTPFSHHMILFTNICFYVRKCVRSISISSLGNILSAEPRLLQLKSPAYVFGDFHGNLADLLAFARTLWPLGIHLTPGTFLFLGDYVDGGLFDLELLSYLFSQKIMFHDKVFLLRGNHEIRSVNSGSLSSPLSSFLDQLRSRFPEDLALTLWDRTNQVFDHLPLAAVIDDVLFCVHGGVPRPHRDRSPRSIAQIRRIPAPFDPSKDSAQSDPRESDDLETSELVADLLWPRPAGTGEEGACGGSGEGESAVRRFLAGNGLTHVLRGQDSTMEGVSVGKDARDIAICSTSGGLRNGNALCGCILIDGETLYAINRPNGTVAEGEVGQNDFVA</sequence>
<reference evidence="3" key="1">
    <citation type="submission" date="2010-02" db="EMBL/GenBank/DDBJ databases">
        <title>Sequencing and annotation of the Blastocystis hominis genome.</title>
        <authorList>
            <person name="Wincker P."/>
        </authorList>
    </citation>
    <scope>NUCLEOTIDE SEQUENCE</scope>
    <source>
        <strain evidence="3">Singapore isolate B</strain>
    </source>
</reference>
<gene>
    <name evidence="3" type="ORF">GSBLH_T00000990001</name>
</gene>
<dbReference type="PANTHER" id="PTHR11668">
    <property type="entry name" value="SERINE/THREONINE PROTEIN PHOSPHATASE"/>
    <property type="match status" value="1"/>
</dbReference>
<dbReference type="RefSeq" id="XP_012894757.1">
    <property type="nucleotide sequence ID" value="XM_013039303.1"/>
</dbReference>
<dbReference type="InParanoid" id="D8LYQ4"/>
<dbReference type="SMART" id="SM00156">
    <property type="entry name" value="PP2Ac"/>
    <property type="match status" value="1"/>
</dbReference>
<dbReference type="OrthoDB" id="256429at2759"/>
<dbReference type="Gene3D" id="3.60.21.10">
    <property type="match status" value="1"/>
</dbReference>
<dbReference type="PRINTS" id="PR00114">
    <property type="entry name" value="STPHPHTASE"/>
</dbReference>
<dbReference type="InterPro" id="IPR006186">
    <property type="entry name" value="Ser/Thr-sp_prot-phosphatase"/>
</dbReference>
<dbReference type="GeneID" id="24918275"/>
<dbReference type="AlphaFoldDB" id="D8LYQ4"/>
<dbReference type="InterPro" id="IPR050341">
    <property type="entry name" value="PP1_catalytic_subunit"/>
</dbReference>
<dbReference type="GO" id="GO:0005634">
    <property type="term" value="C:nucleus"/>
    <property type="evidence" value="ECO:0007669"/>
    <property type="project" value="TreeGrafter"/>
</dbReference>
<protein>
    <recommendedName>
        <fullName evidence="2">Serine/threonine specific protein phosphatases domain-containing protein</fullName>
    </recommendedName>
</protein>
<dbReference type="CDD" id="cd00144">
    <property type="entry name" value="MPP_PPP_family"/>
    <property type="match status" value="1"/>
</dbReference>
<keyword evidence="4" id="KW-1185">Reference proteome</keyword>
<proteinExistence type="predicted"/>
<evidence type="ECO:0000313" key="3">
    <source>
        <dbReference type="EMBL" id="CBK20709.2"/>
    </source>
</evidence>
<accession>D8LYQ4</accession>
<dbReference type="GO" id="GO:0005737">
    <property type="term" value="C:cytoplasm"/>
    <property type="evidence" value="ECO:0007669"/>
    <property type="project" value="TreeGrafter"/>
</dbReference>
<name>D8LYQ4_BLAHO</name>
<dbReference type="InterPro" id="IPR029052">
    <property type="entry name" value="Metallo-depent_PP-like"/>
</dbReference>
<dbReference type="EMBL" id="FN668639">
    <property type="protein sequence ID" value="CBK20709.2"/>
    <property type="molecule type" value="Genomic_DNA"/>
</dbReference>
<dbReference type="PANTHER" id="PTHR11668:SF496">
    <property type="entry name" value="SERINE_THREONINE-PROTEIN PHOSPHATASE"/>
    <property type="match status" value="1"/>
</dbReference>
<feature type="domain" description="Serine/threonine specific protein phosphatases" evidence="2">
    <location>
        <begin position="36"/>
        <end position="336"/>
    </location>
</feature>
<organism evidence="3">
    <name type="scientific">Blastocystis hominis</name>
    <dbReference type="NCBI Taxonomy" id="12968"/>
    <lineage>
        <taxon>Eukaryota</taxon>
        <taxon>Sar</taxon>
        <taxon>Stramenopiles</taxon>
        <taxon>Bigyra</taxon>
        <taxon>Opalozoa</taxon>
        <taxon>Opalinata</taxon>
        <taxon>Blastocystidae</taxon>
        <taxon>Blastocystis</taxon>
    </lineage>
</organism>
<feature type="region of interest" description="Disordered" evidence="1">
    <location>
        <begin position="199"/>
        <end position="238"/>
    </location>
</feature>
<dbReference type="Proteomes" id="UP000008312">
    <property type="component" value="Unassembled WGS sequence"/>
</dbReference>
<dbReference type="GO" id="GO:0004722">
    <property type="term" value="F:protein serine/threonine phosphatase activity"/>
    <property type="evidence" value="ECO:0007669"/>
    <property type="project" value="TreeGrafter"/>
</dbReference>
<dbReference type="Pfam" id="PF00149">
    <property type="entry name" value="Metallophos"/>
    <property type="match status" value="1"/>
</dbReference>
<dbReference type="InterPro" id="IPR004843">
    <property type="entry name" value="Calcineurin-like_PHP"/>
</dbReference>
<dbReference type="SUPFAM" id="SSF56300">
    <property type="entry name" value="Metallo-dependent phosphatases"/>
    <property type="match status" value="1"/>
</dbReference>
<evidence type="ECO:0000259" key="2">
    <source>
        <dbReference type="SMART" id="SM00156"/>
    </source>
</evidence>
<evidence type="ECO:0000313" key="4">
    <source>
        <dbReference type="Proteomes" id="UP000008312"/>
    </source>
</evidence>
<evidence type="ECO:0000256" key="1">
    <source>
        <dbReference type="SAM" id="MobiDB-lite"/>
    </source>
</evidence>